<keyword evidence="1" id="KW-0802">TPR repeat</keyword>
<dbReference type="PANTHER" id="PTHR12558:SF47">
    <property type="entry name" value="LIPOPOLYSACCHARIDE ASSEMBLY PROTEIN B"/>
    <property type="match status" value="1"/>
</dbReference>
<proteinExistence type="predicted"/>
<dbReference type="InterPro" id="IPR011990">
    <property type="entry name" value="TPR-like_helical_dom_sf"/>
</dbReference>
<dbReference type="PROSITE" id="PS50293">
    <property type="entry name" value="TPR_REGION"/>
    <property type="match status" value="1"/>
</dbReference>
<evidence type="ECO:0000256" key="1">
    <source>
        <dbReference type="PROSITE-ProRule" id="PRU00339"/>
    </source>
</evidence>
<dbReference type="EMBL" id="FOKQ01000010">
    <property type="protein sequence ID" value="SFC28841.1"/>
    <property type="molecule type" value="Genomic_DNA"/>
</dbReference>
<accession>A0A1I1HYC3</accession>
<dbReference type="SMART" id="SM00028">
    <property type="entry name" value="TPR"/>
    <property type="match status" value="4"/>
</dbReference>
<evidence type="ECO:0000313" key="2">
    <source>
        <dbReference type="EMBL" id="SFC28841.1"/>
    </source>
</evidence>
<dbReference type="Pfam" id="PF00515">
    <property type="entry name" value="TPR_1"/>
    <property type="match status" value="1"/>
</dbReference>
<dbReference type="InterPro" id="IPR019734">
    <property type="entry name" value="TPR_rpt"/>
</dbReference>
<dbReference type="RefSeq" id="WP_074960887.1">
    <property type="nucleotide sequence ID" value="NZ_FOKQ01000010.1"/>
</dbReference>
<protein>
    <submittedName>
        <fullName evidence="2">Lipopolysaccharide biosynthesis regulator YciM, contains six TPR domains and a predicted metal-binding C-terminal domain</fullName>
    </submittedName>
</protein>
<evidence type="ECO:0000313" key="3">
    <source>
        <dbReference type="Proteomes" id="UP000182192"/>
    </source>
</evidence>
<dbReference type="Pfam" id="PF13181">
    <property type="entry name" value="TPR_8"/>
    <property type="match status" value="1"/>
</dbReference>
<organism evidence="2 3">
    <name type="scientific">Ruminococcus albus</name>
    <dbReference type="NCBI Taxonomy" id="1264"/>
    <lineage>
        <taxon>Bacteria</taxon>
        <taxon>Bacillati</taxon>
        <taxon>Bacillota</taxon>
        <taxon>Clostridia</taxon>
        <taxon>Eubacteriales</taxon>
        <taxon>Oscillospiraceae</taxon>
        <taxon>Ruminococcus</taxon>
    </lineage>
</organism>
<name>A0A1I1HYC3_RUMAL</name>
<dbReference type="Gene3D" id="1.25.40.10">
    <property type="entry name" value="Tetratricopeptide repeat domain"/>
    <property type="match status" value="3"/>
</dbReference>
<feature type="repeat" description="TPR" evidence="1">
    <location>
        <begin position="40"/>
        <end position="73"/>
    </location>
</feature>
<dbReference type="OrthoDB" id="9769030at2"/>
<gene>
    <name evidence="2" type="ORF">SAMN02910406_01452</name>
</gene>
<dbReference type="Proteomes" id="UP000182192">
    <property type="component" value="Unassembled WGS sequence"/>
</dbReference>
<dbReference type="PANTHER" id="PTHR12558">
    <property type="entry name" value="CELL DIVISION CYCLE 16,23,27"/>
    <property type="match status" value="1"/>
</dbReference>
<dbReference type="SUPFAM" id="SSF48452">
    <property type="entry name" value="TPR-like"/>
    <property type="match status" value="1"/>
</dbReference>
<dbReference type="PROSITE" id="PS50005">
    <property type="entry name" value="TPR"/>
    <property type="match status" value="2"/>
</dbReference>
<reference evidence="2 3" key="1">
    <citation type="submission" date="2016-10" db="EMBL/GenBank/DDBJ databases">
        <authorList>
            <person name="de Groot N.N."/>
        </authorList>
    </citation>
    <scope>NUCLEOTIDE SEQUENCE [LARGE SCALE GENOMIC DNA]</scope>
    <source>
        <strain evidence="2 3">AR67</strain>
    </source>
</reference>
<dbReference type="AlphaFoldDB" id="A0A1I1HYC3"/>
<feature type="repeat" description="TPR" evidence="1">
    <location>
        <begin position="6"/>
        <end position="39"/>
    </location>
</feature>
<sequence length="526" mass="58881">MDIQEFNDAIANAELAMGNENLDQALKWYNKALEIQPDDVYSLSRAGAVYVVKNDFDKAFECFKKAIEVDPDNGDNIFNMGNGYFFKGDLSRAMEMYSEAEMKTCSDDVKARIYYQLALCCSMKEDYKAALVNYEKYQDADTTGVAMTDPDVITEKIKIYIALADIDNATKCALQWINAAPSLLDGYMVYTNLLLANDEFDKAEEALNNAEKYAEYDDNGKFNIDMTRAHLYVAKSDTDKDPNGDCDQKAYDLVGQLIVSPYGTDKQKNELVIVLAELCLKMGKIDEAIDTANMLLNKAEAVAETAAPAAAAMTAEEIEAQMEQDTAQMGLAMEEGRIDESMGDSAEINYDENGQPIRNYPDGVFGEGAVETVAGLDKESGSPAVIEREQVDKARFVTLSAYAIKEDYEKVMEVAKELKHSDNTYYAFFGNYSEAFSVKKLAENGSEKYTTERAQKMYDEIIAFFRKEMLNRNENSAYAVIFRARMYAESGKYAKAEEMAELMNDEDKAAVMAYIDQCRKEQNGGK</sequence>